<feature type="transmembrane region" description="Helical" evidence="1">
    <location>
        <begin position="53"/>
        <end position="71"/>
    </location>
</feature>
<accession>A0A9W6YSC8</accession>
<protein>
    <submittedName>
        <fullName evidence="2">Unnamed protein product</fullName>
    </submittedName>
</protein>
<dbReference type="GO" id="GO:0006629">
    <property type="term" value="P:lipid metabolic process"/>
    <property type="evidence" value="ECO:0007669"/>
    <property type="project" value="InterPro"/>
</dbReference>
<organism evidence="2 3">
    <name type="scientific">Ambrosiozyma monospora</name>
    <name type="common">Yeast</name>
    <name type="synonym">Endomycopsis monosporus</name>
    <dbReference type="NCBI Taxonomy" id="43982"/>
    <lineage>
        <taxon>Eukaryota</taxon>
        <taxon>Fungi</taxon>
        <taxon>Dikarya</taxon>
        <taxon>Ascomycota</taxon>
        <taxon>Saccharomycotina</taxon>
        <taxon>Pichiomycetes</taxon>
        <taxon>Pichiales</taxon>
        <taxon>Pichiaceae</taxon>
        <taxon>Ambrosiozyma</taxon>
    </lineage>
</organism>
<keyword evidence="1" id="KW-0812">Transmembrane</keyword>
<gene>
    <name evidence="2" type="ORF">Amon01_000088100</name>
</gene>
<evidence type="ECO:0000313" key="2">
    <source>
        <dbReference type="EMBL" id="GMG19970.1"/>
    </source>
</evidence>
<dbReference type="SUPFAM" id="SSF53474">
    <property type="entry name" value="alpha/beta-Hydrolases"/>
    <property type="match status" value="1"/>
</dbReference>
<dbReference type="Proteomes" id="UP001165063">
    <property type="component" value="Unassembled WGS sequence"/>
</dbReference>
<reference evidence="2" key="1">
    <citation type="submission" date="2023-04" db="EMBL/GenBank/DDBJ databases">
        <title>Ambrosiozyma monospora NBRC 1965.</title>
        <authorList>
            <person name="Ichikawa N."/>
            <person name="Sato H."/>
            <person name="Tonouchi N."/>
        </authorList>
    </citation>
    <scope>NUCLEOTIDE SEQUENCE</scope>
    <source>
        <strain evidence="2">NBRC 1965</strain>
    </source>
</reference>
<dbReference type="Gene3D" id="3.40.50.1820">
    <property type="entry name" value="alpha/beta hydrolase"/>
    <property type="match status" value="1"/>
</dbReference>
<dbReference type="EMBL" id="BSXU01000249">
    <property type="protein sequence ID" value="GMG19970.1"/>
    <property type="molecule type" value="Genomic_DNA"/>
</dbReference>
<dbReference type="InterPro" id="IPR003386">
    <property type="entry name" value="LACT/PDAT_acylTrfase"/>
</dbReference>
<comment type="caution">
    <text evidence="2">The sequence shown here is derived from an EMBL/GenBank/DDBJ whole genome shotgun (WGS) entry which is preliminary data.</text>
</comment>
<dbReference type="AlphaFoldDB" id="A0A9W6YSC8"/>
<keyword evidence="3" id="KW-1185">Reference proteome</keyword>
<evidence type="ECO:0000256" key="1">
    <source>
        <dbReference type="SAM" id="Phobius"/>
    </source>
</evidence>
<evidence type="ECO:0000313" key="3">
    <source>
        <dbReference type="Proteomes" id="UP001165063"/>
    </source>
</evidence>
<proteinExistence type="predicted"/>
<keyword evidence="1" id="KW-1133">Transmembrane helix</keyword>
<dbReference type="Pfam" id="PF02450">
    <property type="entry name" value="LCAT"/>
    <property type="match status" value="1"/>
</dbReference>
<dbReference type="GO" id="GO:0008374">
    <property type="term" value="F:O-acyltransferase activity"/>
    <property type="evidence" value="ECO:0007669"/>
    <property type="project" value="InterPro"/>
</dbReference>
<dbReference type="OrthoDB" id="190846at2759"/>
<keyword evidence="1" id="KW-0472">Membrane</keyword>
<sequence>MSTEDHIDDNQRTAAIDGKSSIEEVDSKIKASIDVKAGSKVHAKHSVSLSKNFILVFGLIAGILTAGYFGTVHMQKHDLIPELDEYMKMNHVQQYFEGLKEMLPDNVQKFLDETEGEQLHDPSEDFAIGKLMKEQGLKMKFPVVMIPGVTSTGIESWSLEGTPDCPSERHFRKRLWGSFYMVKTMVMDKACWLKHIMLDPETGLDPPGIKLRASQGFEASDYFITGYWIWSKILENLAVLGYDSTSMVSAAYDWRLAYLDLERRDGYFSKLKSQIEFAKTLHGQKSVLFGHSMGTQVLFYFLKWVEAEGEHFGNGGPNWVNDNIEAYVNIADCLLGAPKALPALISGEMRDTIQLNPMAMKTLEKFMSRHERITLLKSFGGIPSMIPKGGEFIWGNTTSSPDDIFSNNTDTLGKFISFSEDASIYSNKNLTVSGAIEFLLSQGPNWFSNRVLEQYSFGISKNEEELKANEKQFNKWINPLEVPLPNAPDMKIYCFYGVGNPTERSYIYHEDPEKATSKMNYTVDFDEENAVRLADGDGTVALMSHSICHKWAQKGDNIYNPGNSNVTIVEMKHEPDKFDIRGGAKTAEHVDILGSAVLNELLLKVAAGEGDSIESKYVTKLRELVDQLDW</sequence>
<dbReference type="PANTHER" id="PTHR11440">
    <property type="entry name" value="LECITHIN-CHOLESTEROL ACYLTRANSFERASE-RELATED"/>
    <property type="match status" value="1"/>
</dbReference>
<name>A0A9W6YSC8_AMBMO</name>
<dbReference type="InterPro" id="IPR029058">
    <property type="entry name" value="AB_hydrolase_fold"/>
</dbReference>